<feature type="transmembrane region" description="Helical" evidence="6">
    <location>
        <begin position="39"/>
        <end position="64"/>
    </location>
</feature>
<organism evidence="7 8">
    <name type="scientific">Desulfoluna spongiiphila</name>
    <dbReference type="NCBI Taxonomy" id="419481"/>
    <lineage>
        <taxon>Bacteria</taxon>
        <taxon>Pseudomonadati</taxon>
        <taxon>Thermodesulfobacteriota</taxon>
        <taxon>Desulfobacteria</taxon>
        <taxon>Desulfobacterales</taxon>
        <taxon>Desulfolunaceae</taxon>
        <taxon>Desulfoluna</taxon>
    </lineage>
</organism>
<keyword evidence="3 6" id="KW-0812">Transmembrane</keyword>
<keyword evidence="2" id="KW-1003">Cell membrane</keyword>
<feature type="transmembrane region" description="Helical" evidence="6">
    <location>
        <begin position="6"/>
        <end position="27"/>
    </location>
</feature>
<dbReference type="GO" id="GO:0015171">
    <property type="term" value="F:amino acid transmembrane transporter activity"/>
    <property type="evidence" value="ECO:0007669"/>
    <property type="project" value="TreeGrafter"/>
</dbReference>
<dbReference type="PANTHER" id="PTHR30086">
    <property type="entry name" value="ARGININE EXPORTER PROTEIN ARGO"/>
    <property type="match status" value="1"/>
</dbReference>
<keyword evidence="8" id="KW-1185">Reference proteome</keyword>
<dbReference type="STRING" id="419481.SAMN05216233_101373"/>
<name>A0A1G5AQ91_9BACT</name>
<protein>
    <submittedName>
        <fullName evidence="7">Threonine/homoserine/homoserine lactone efflux protein</fullName>
    </submittedName>
</protein>
<evidence type="ECO:0000256" key="6">
    <source>
        <dbReference type="SAM" id="Phobius"/>
    </source>
</evidence>
<gene>
    <name evidence="7" type="ORF">SAMN05216233_101373</name>
</gene>
<proteinExistence type="predicted"/>
<dbReference type="AlphaFoldDB" id="A0A1G5AQ91"/>
<dbReference type="PANTHER" id="PTHR30086:SF20">
    <property type="entry name" value="ARGININE EXPORTER PROTEIN ARGO-RELATED"/>
    <property type="match status" value="1"/>
</dbReference>
<evidence type="ECO:0000256" key="3">
    <source>
        <dbReference type="ARBA" id="ARBA00022692"/>
    </source>
</evidence>
<evidence type="ECO:0000256" key="4">
    <source>
        <dbReference type="ARBA" id="ARBA00022989"/>
    </source>
</evidence>
<dbReference type="EMBL" id="FMUX01000001">
    <property type="protein sequence ID" value="SCX80046.1"/>
    <property type="molecule type" value="Genomic_DNA"/>
</dbReference>
<dbReference type="Proteomes" id="UP000198870">
    <property type="component" value="Unassembled WGS sequence"/>
</dbReference>
<dbReference type="RefSeq" id="WP_092207673.1">
    <property type="nucleotide sequence ID" value="NZ_FMUX01000001.1"/>
</dbReference>
<feature type="transmembrane region" description="Helical" evidence="6">
    <location>
        <begin position="190"/>
        <end position="208"/>
    </location>
</feature>
<dbReference type="InterPro" id="IPR001123">
    <property type="entry name" value="LeuE-type"/>
</dbReference>
<evidence type="ECO:0000256" key="2">
    <source>
        <dbReference type="ARBA" id="ARBA00022475"/>
    </source>
</evidence>
<comment type="subcellular location">
    <subcellularLocation>
        <location evidence="1">Cell membrane</location>
        <topology evidence="1">Multi-pass membrane protein</topology>
    </subcellularLocation>
</comment>
<keyword evidence="4 6" id="KW-1133">Transmembrane helix</keyword>
<dbReference type="OrthoDB" id="9807053at2"/>
<sequence length="210" mass="22622">MEHNLIAYTIAITLLTITPGIDTILVIRNTTRGAMKDGFFTSLGICSGLFVHATFSAVGISVILLHSAVAFGLLKLMGAAYLIWLGIVSLRSAATPRSGSSVEDIPPGFGDFRVARSLREGFLSNVLNPKTIVFYMAFLPQFIDPARPALVQALGLAGLHFVIAMVWQTGLAAMVDRAKVILMKEAVQRTLDGITGVLMVMFGVLLGWER</sequence>
<accession>A0A1G5AQ91</accession>
<feature type="transmembrane region" description="Helical" evidence="6">
    <location>
        <begin position="70"/>
        <end position="90"/>
    </location>
</feature>
<feature type="transmembrane region" description="Helical" evidence="6">
    <location>
        <begin position="149"/>
        <end position="169"/>
    </location>
</feature>
<evidence type="ECO:0000313" key="8">
    <source>
        <dbReference type="Proteomes" id="UP000198870"/>
    </source>
</evidence>
<dbReference type="PIRSF" id="PIRSF006324">
    <property type="entry name" value="LeuE"/>
    <property type="match status" value="1"/>
</dbReference>
<dbReference type="Pfam" id="PF01810">
    <property type="entry name" value="LysE"/>
    <property type="match status" value="1"/>
</dbReference>
<keyword evidence="5 6" id="KW-0472">Membrane</keyword>
<dbReference type="GO" id="GO:0005886">
    <property type="term" value="C:plasma membrane"/>
    <property type="evidence" value="ECO:0007669"/>
    <property type="project" value="UniProtKB-SubCell"/>
</dbReference>
<evidence type="ECO:0000256" key="5">
    <source>
        <dbReference type="ARBA" id="ARBA00023136"/>
    </source>
</evidence>
<evidence type="ECO:0000313" key="7">
    <source>
        <dbReference type="EMBL" id="SCX80046.1"/>
    </source>
</evidence>
<evidence type="ECO:0000256" key="1">
    <source>
        <dbReference type="ARBA" id="ARBA00004651"/>
    </source>
</evidence>
<reference evidence="7 8" key="1">
    <citation type="submission" date="2016-10" db="EMBL/GenBank/DDBJ databases">
        <authorList>
            <person name="de Groot N.N."/>
        </authorList>
    </citation>
    <scope>NUCLEOTIDE SEQUENCE [LARGE SCALE GENOMIC DNA]</scope>
    <source>
        <strain evidence="7 8">AA1</strain>
    </source>
</reference>